<dbReference type="Pfam" id="PF13671">
    <property type="entry name" value="AAA_33"/>
    <property type="match status" value="1"/>
</dbReference>
<dbReference type="PANTHER" id="PTHR37807:SF3">
    <property type="entry name" value="OS07G0160300 PROTEIN"/>
    <property type="match status" value="1"/>
</dbReference>
<name>A0AAV9UNS7_9PEZI</name>
<evidence type="ECO:0000256" key="1">
    <source>
        <dbReference type="SAM" id="MobiDB-lite"/>
    </source>
</evidence>
<dbReference type="SUPFAM" id="SSF52540">
    <property type="entry name" value="P-loop containing nucleoside triphosphate hydrolases"/>
    <property type="match status" value="1"/>
</dbReference>
<dbReference type="Gene3D" id="3.40.50.300">
    <property type="entry name" value="P-loop containing nucleotide triphosphate hydrolases"/>
    <property type="match status" value="1"/>
</dbReference>
<feature type="region of interest" description="Disordered" evidence="1">
    <location>
        <begin position="127"/>
        <end position="147"/>
    </location>
</feature>
<dbReference type="Proteomes" id="UP001375240">
    <property type="component" value="Unassembled WGS sequence"/>
</dbReference>
<accession>A0AAV9UNS7</accession>
<dbReference type="PANTHER" id="PTHR37807">
    <property type="entry name" value="OS07G0160300 PROTEIN"/>
    <property type="match status" value="1"/>
</dbReference>
<dbReference type="AlphaFoldDB" id="A0AAV9UNS7"/>
<evidence type="ECO:0008006" key="4">
    <source>
        <dbReference type="Google" id="ProtNLM"/>
    </source>
</evidence>
<reference evidence="2 3" key="1">
    <citation type="submission" date="2019-10" db="EMBL/GenBank/DDBJ databases">
        <authorList>
            <person name="Palmer J.M."/>
        </authorList>
    </citation>
    <scope>NUCLEOTIDE SEQUENCE [LARGE SCALE GENOMIC DNA]</scope>
    <source>
        <strain evidence="2 3">TWF696</strain>
    </source>
</reference>
<evidence type="ECO:0000313" key="2">
    <source>
        <dbReference type="EMBL" id="KAK6343867.1"/>
    </source>
</evidence>
<keyword evidence="3" id="KW-1185">Reference proteome</keyword>
<proteinExistence type="predicted"/>
<dbReference type="EMBL" id="JAVHNQ010000006">
    <property type="protein sequence ID" value="KAK6343867.1"/>
    <property type="molecule type" value="Genomic_DNA"/>
</dbReference>
<protein>
    <recommendedName>
        <fullName evidence="4">ATP-binding protein</fullName>
    </recommendedName>
</protein>
<gene>
    <name evidence="2" type="ORF">TWF696_007521</name>
</gene>
<sequence length="193" mass="21522">MESPRGKLLIQMSGAPGSGKSTTAKMLANSIEKTLVIDHDLLRSFLLENSLPFEQSAKLAYNLGWTLAEDMIKQGYNVIMDSTCNFQEILDNGAALAVKYGYVYRYVECKADDIDLLDRRLSSREPLRSQRKGVNRPPLDASSEPGSEEASRALFRKWIDEPCRPLSGAIIVDSTQPPQEWLDSILKRVTAAQ</sequence>
<evidence type="ECO:0000313" key="3">
    <source>
        <dbReference type="Proteomes" id="UP001375240"/>
    </source>
</evidence>
<dbReference type="InterPro" id="IPR027417">
    <property type="entry name" value="P-loop_NTPase"/>
</dbReference>
<comment type="caution">
    <text evidence="2">The sequence shown here is derived from an EMBL/GenBank/DDBJ whole genome shotgun (WGS) entry which is preliminary data.</text>
</comment>
<organism evidence="2 3">
    <name type="scientific">Orbilia brochopaga</name>
    <dbReference type="NCBI Taxonomy" id="3140254"/>
    <lineage>
        <taxon>Eukaryota</taxon>
        <taxon>Fungi</taxon>
        <taxon>Dikarya</taxon>
        <taxon>Ascomycota</taxon>
        <taxon>Pezizomycotina</taxon>
        <taxon>Orbiliomycetes</taxon>
        <taxon>Orbiliales</taxon>
        <taxon>Orbiliaceae</taxon>
        <taxon>Orbilia</taxon>
    </lineage>
</organism>